<sequence>MRHAMDDVAGRRHPHGLRRRTTTGAGLQIGHLQEDGNRPLLPGCMTTPPLTDGSPRHHSELGLHTIAPTSRPVTRRR</sequence>
<feature type="region of interest" description="Disordered" evidence="1">
    <location>
        <begin position="1"/>
        <end position="77"/>
    </location>
</feature>
<organism evidence="2 3">
    <name type="scientific">Oryza rufipogon</name>
    <name type="common">Brownbeard rice</name>
    <name type="synonym">Asian wild rice</name>
    <dbReference type="NCBI Taxonomy" id="4529"/>
    <lineage>
        <taxon>Eukaryota</taxon>
        <taxon>Viridiplantae</taxon>
        <taxon>Streptophyta</taxon>
        <taxon>Embryophyta</taxon>
        <taxon>Tracheophyta</taxon>
        <taxon>Spermatophyta</taxon>
        <taxon>Magnoliopsida</taxon>
        <taxon>Liliopsida</taxon>
        <taxon>Poales</taxon>
        <taxon>Poaceae</taxon>
        <taxon>BOP clade</taxon>
        <taxon>Oryzoideae</taxon>
        <taxon>Oryzeae</taxon>
        <taxon>Oryzinae</taxon>
        <taxon>Oryza</taxon>
    </lineage>
</organism>
<accession>A0A0E0PWY3</accession>
<dbReference type="Proteomes" id="UP000008022">
    <property type="component" value="Unassembled WGS sequence"/>
</dbReference>
<reference evidence="2" key="2">
    <citation type="submission" date="2015-06" db="UniProtKB">
        <authorList>
            <consortium name="EnsemblPlants"/>
        </authorList>
    </citation>
    <scope>IDENTIFICATION</scope>
</reference>
<dbReference type="AlphaFoldDB" id="A0A0E0PWY3"/>
<evidence type="ECO:0000256" key="1">
    <source>
        <dbReference type="SAM" id="MobiDB-lite"/>
    </source>
</evidence>
<feature type="compositionally biased region" description="Basic residues" evidence="1">
    <location>
        <begin position="11"/>
        <end position="21"/>
    </location>
</feature>
<feature type="compositionally biased region" description="Polar residues" evidence="1">
    <location>
        <begin position="67"/>
        <end position="77"/>
    </location>
</feature>
<keyword evidence="3" id="KW-1185">Reference proteome</keyword>
<name>A0A0E0PWY3_ORYRU</name>
<dbReference type="EnsemblPlants" id="ORUFI06G13090.1">
    <property type="protein sequence ID" value="ORUFI06G13090.1"/>
    <property type="gene ID" value="ORUFI06G13090"/>
</dbReference>
<feature type="compositionally biased region" description="Basic and acidic residues" evidence="1">
    <location>
        <begin position="1"/>
        <end position="10"/>
    </location>
</feature>
<dbReference type="Gramene" id="ORUFI06G13090.1">
    <property type="protein sequence ID" value="ORUFI06G13090.1"/>
    <property type="gene ID" value="ORUFI06G13090"/>
</dbReference>
<reference evidence="3" key="1">
    <citation type="submission" date="2013-06" db="EMBL/GenBank/DDBJ databases">
        <authorList>
            <person name="Zhao Q."/>
        </authorList>
    </citation>
    <scope>NUCLEOTIDE SEQUENCE</scope>
    <source>
        <strain evidence="3">cv. W1943</strain>
    </source>
</reference>
<proteinExistence type="predicted"/>
<dbReference type="HOGENOM" id="CLU_2642422_0_0_1"/>
<protein>
    <submittedName>
        <fullName evidence="2">Uncharacterized protein</fullName>
    </submittedName>
</protein>
<evidence type="ECO:0000313" key="2">
    <source>
        <dbReference type="EnsemblPlants" id="ORUFI06G13090.1"/>
    </source>
</evidence>
<evidence type="ECO:0000313" key="3">
    <source>
        <dbReference type="Proteomes" id="UP000008022"/>
    </source>
</evidence>